<name>A0A833VKV2_9POAL</name>
<keyword evidence="2" id="KW-1185">Reference proteome</keyword>
<organism evidence="1 2">
    <name type="scientific">Carex littledalei</name>
    <dbReference type="NCBI Taxonomy" id="544730"/>
    <lineage>
        <taxon>Eukaryota</taxon>
        <taxon>Viridiplantae</taxon>
        <taxon>Streptophyta</taxon>
        <taxon>Embryophyta</taxon>
        <taxon>Tracheophyta</taxon>
        <taxon>Spermatophyta</taxon>
        <taxon>Magnoliopsida</taxon>
        <taxon>Liliopsida</taxon>
        <taxon>Poales</taxon>
        <taxon>Cyperaceae</taxon>
        <taxon>Cyperoideae</taxon>
        <taxon>Cariceae</taxon>
        <taxon>Carex</taxon>
        <taxon>Carex subgen. Euthyceras</taxon>
    </lineage>
</organism>
<comment type="caution">
    <text evidence="1">The sequence shown here is derived from an EMBL/GenBank/DDBJ whole genome shotgun (WGS) entry which is preliminary data.</text>
</comment>
<gene>
    <name evidence="1" type="ORF">FCM35_KLT03909</name>
</gene>
<dbReference type="Proteomes" id="UP000623129">
    <property type="component" value="Unassembled WGS sequence"/>
</dbReference>
<evidence type="ECO:0000313" key="2">
    <source>
        <dbReference type="Proteomes" id="UP000623129"/>
    </source>
</evidence>
<dbReference type="PANTHER" id="PTHR46922">
    <property type="entry name" value="DHHA1 DOMAIN PROTEIN"/>
    <property type="match status" value="1"/>
</dbReference>
<dbReference type="OrthoDB" id="746891at2759"/>
<evidence type="ECO:0000313" key="1">
    <source>
        <dbReference type="EMBL" id="KAF3330555.1"/>
    </source>
</evidence>
<sequence length="362" mass="40457">MYRILGGTRRRQTPLGGGRGFRSEAALDAIRCFVERGRETGGLNVALYNYPSFSGAYAALFASLFHAKLHLPFLPLPFSSVHPFKVEDFKLADVRTCYLLDFIGPKDFSFELSQFIPCVIAFDHRQSTITRISKMREKLSSNVDLQVDTTRSSARATFDYFSTKLLVNGGSQRLLNTEDLERVTFLLRYLEDSDLCQWKLPDIKYFNAGIKDLRAKLNCIVNPHLFYQLLEIDTSALIAKGRSILISRQNEAGTLVKNAFKIRLGRGLYGECLAVRSDGNSNLSHEISLELSRRSSAAGLRPIGAAVFMQRGIIKVCLRSFDNTADTSEIAKVYGGGGKPSSSSFTLRMDEYNLWTANVPES</sequence>
<proteinExistence type="predicted"/>
<reference evidence="1" key="1">
    <citation type="submission" date="2020-01" db="EMBL/GenBank/DDBJ databases">
        <title>Genome sequence of Kobresia littledalei, the first chromosome-level genome in the family Cyperaceae.</title>
        <authorList>
            <person name="Qu G."/>
        </authorList>
    </citation>
    <scope>NUCLEOTIDE SEQUENCE</scope>
    <source>
        <strain evidence="1">C.B.Clarke</strain>
        <tissue evidence="1">Leaf</tissue>
    </source>
</reference>
<dbReference type="EMBL" id="SWLB01000013">
    <property type="protein sequence ID" value="KAF3330555.1"/>
    <property type="molecule type" value="Genomic_DNA"/>
</dbReference>
<protein>
    <submittedName>
        <fullName evidence="1">Uncharacterized protein</fullName>
    </submittedName>
</protein>
<dbReference type="AlphaFoldDB" id="A0A833VKV2"/>
<accession>A0A833VKV2</accession>
<dbReference type="PANTHER" id="PTHR46922:SF3">
    <property type="entry name" value="HEAT SHOCK PROTEIN"/>
    <property type="match status" value="1"/>
</dbReference>